<protein>
    <recommendedName>
        <fullName evidence="3">DNA helicase</fullName>
    </recommendedName>
</protein>
<organism evidence="1 2">
    <name type="scientific">Halorubrum laminariae</name>
    <dbReference type="NCBI Taxonomy" id="1433523"/>
    <lineage>
        <taxon>Archaea</taxon>
        <taxon>Methanobacteriati</taxon>
        <taxon>Methanobacteriota</taxon>
        <taxon>Stenosarchaea group</taxon>
        <taxon>Halobacteria</taxon>
        <taxon>Halobacteriales</taxon>
        <taxon>Haloferacaceae</taxon>
        <taxon>Halorubrum</taxon>
    </lineage>
</organism>
<dbReference type="RefSeq" id="WP_256417222.1">
    <property type="nucleotide sequence ID" value="NZ_JANHDL010000002.1"/>
</dbReference>
<comment type="caution">
    <text evidence="1">The sequence shown here is derived from an EMBL/GenBank/DDBJ whole genome shotgun (WGS) entry which is preliminary data.</text>
</comment>
<dbReference type="Proteomes" id="UP001597185">
    <property type="component" value="Unassembled WGS sequence"/>
</dbReference>
<gene>
    <name evidence="1" type="ORF">ACFR9T_02080</name>
</gene>
<dbReference type="EMBL" id="JBHUDB010000001">
    <property type="protein sequence ID" value="MFD1569387.1"/>
    <property type="molecule type" value="Genomic_DNA"/>
</dbReference>
<dbReference type="AlphaFoldDB" id="A0ABD6BXM1"/>
<accession>A0ABD6BXM1</accession>
<keyword evidence="2" id="KW-1185">Reference proteome</keyword>
<proteinExistence type="predicted"/>
<reference evidence="1 2" key="1">
    <citation type="journal article" date="2019" name="Int. J. Syst. Evol. Microbiol.">
        <title>The Global Catalogue of Microorganisms (GCM) 10K type strain sequencing project: providing services to taxonomists for standard genome sequencing and annotation.</title>
        <authorList>
            <consortium name="The Broad Institute Genomics Platform"/>
            <consortium name="The Broad Institute Genome Sequencing Center for Infectious Disease"/>
            <person name="Wu L."/>
            <person name="Ma J."/>
        </authorList>
    </citation>
    <scope>NUCLEOTIDE SEQUENCE [LARGE SCALE GENOMIC DNA]</scope>
    <source>
        <strain evidence="1 2">CGMCC 1.12689</strain>
    </source>
</reference>
<sequence length="498" mass="56334">MSEVPIQALQEAISTRFKEGDITAEDLPPEMEGTEFVNRDIRLPKKCPVSRCRAPVRDSEIDRSAEQIHTLCEGRRKGTHEASEDLSKWTYYPLDWQNVLQVVSEALDRTLRSVTQDSLPRFVEGRTDDGIRIVILGGVRDVERVTMEVFAESLKNDTKTLLLVLDETIEPYLEVQSLFATGSLVYTAPFSMLEDSAEYISKPVETMSSIQELEERILEDHLDSETHHVVKKVNSNPRYILTELNHMRLLRKNKELPRSSGTRLEEVGHAALSTIASTYPDAGGESDRGKNLPDILFKLPQISDPDGKYDPVLGIVDAKSGDDANFGSEPIDGKHDDYLSRARRQTDATQIAHVFIVNEIDGQQELDFYDRIKKEYEKSDNDECMVVFYADALSLLLDALLTVTTRNEIQLVGGDFGQVLYPLFVSEPFNETDVSSVTRDVAQNQPVYDQEYASRDRLLVITTDVVKQRIWRYVEASGEMESDLEAYFEDQSILSGGY</sequence>
<evidence type="ECO:0008006" key="3">
    <source>
        <dbReference type="Google" id="ProtNLM"/>
    </source>
</evidence>
<evidence type="ECO:0000313" key="1">
    <source>
        <dbReference type="EMBL" id="MFD1569387.1"/>
    </source>
</evidence>
<evidence type="ECO:0000313" key="2">
    <source>
        <dbReference type="Proteomes" id="UP001597185"/>
    </source>
</evidence>
<name>A0ABD6BXM1_9EURY</name>